<sequence length="497" mass="54369">MVLPIENPVKSFWIEGAKSPLRDFRSTPELPKEALDVIIIGSGYAGATMAYWLNKFARDGETPSMLMLEARDVCGGATGRNGGQLRPHFYSRYPPWSERFGADGALKLIQHEVAHIPAFDKLFQDEGIAEKVCFKKGETFDAAMTQEAWDRLRGAYDMMQKDHGVDGDVIRECRLIEDPKEAEEFTQMKGCLAAVVHPTGQVWPYKFVHALLQIVLDTGNLNLQAHTPALTVSERDADGLITVTTPRGSVKAKTCRWTSHLLPEFTKLIHASRGTIAAIKAPEGFIKHTGAQHWDSVVNNYHLQLPPPFNSIILGGAKAVVIHKPETFVNNDQEDIQFEGVPEFYAGWPARDVIGWKGEDPAPFEGTVEEGGVWTGVMSSSIDAFPFVGPVPDKTGHYVASGFTGHGMPRILGSTAHIAPLVLSSLGVPFETPAAAAIFPPLPEPFHVTAERIKTLQQLEPKEKHKLAMEASLESAKKPFAKQPSLPLAMSALAISA</sequence>
<proteinExistence type="predicted"/>
<evidence type="ECO:0000313" key="3">
    <source>
        <dbReference type="Proteomes" id="UP001388673"/>
    </source>
</evidence>
<feature type="domain" description="FAD dependent oxidoreductase" evidence="1">
    <location>
        <begin position="36"/>
        <end position="409"/>
    </location>
</feature>
<accession>A0AAW0YLT3</accession>
<reference evidence="2 3" key="1">
    <citation type="journal article" date="2024" name="bioRxiv">
        <title>Comparative genomics of Cryptococcus and Kwoniella reveals pathogenesis evolution and contrasting karyotype dynamics via intercentromeric recombination or chromosome fusion.</title>
        <authorList>
            <person name="Coelho M.A."/>
            <person name="David-Palma M."/>
            <person name="Shea T."/>
            <person name="Bowers K."/>
            <person name="McGinley-Smith S."/>
            <person name="Mohammad A.W."/>
            <person name="Gnirke A."/>
            <person name="Yurkov A.M."/>
            <person name="Nowrousian M."/>
            <person name="Sun S."/>
            <person name="Cuomo C.A."/>
            <person name="Heitman J."/>
        </authorList>
    </citation>
    <scope>NUCLEOTIDE SEQUENCE [LARGE SCALE GENOMIC DNA]</scope>
    <source>
        <strain evidence="2 3">CBS 13917</strain>
    </source>
</reference>
<comment type="caution">
    <text evidence="2">The sequence shown here is derived from an EMBL/GenBank/DDBJ whole genome shotgun (WGS) entry which is preliminary data.</text>
</comment>
<dbReference type="EMBL" id="JBCAWK010000007">
    <property type="protein sequence ID" value="KAK8853497.1"/>
    <property type="molecule type" value="Genomic_DNA"/>
</dbReference>
<dbReference type="Gene3D" id="3.50.50.60">
    <property type="entry name" value="FAD/NAD(P)-binding domain"/>
    <property type="match status" value="1"/>
</dbReference>
<evidence type="ECO:0000313" key="2">
    <source>
        <dbReference type="EMBL" id="KAK8853497.1"/>
    </source>
</evidence>
<dbReference type="PANTHER" id="PTHR13847">
    <property type="entry name" value="SARCOSINE DEHYDROGENASE-RELATED"/>
    <property type="match status" value="1"/>
</dbReference>
<dbReference type="InterPro" id="IPR006076">
    <property type="entry name" value="FAD-dep_OxRdtase"/>
</dbReference>
<dbReference type="GeneID" id="92181462"/>
<dbReference type="KEGG" id="kne:92181462"/>
<evidence type="ECO:0000259" key="1">
    <source>
        <dbReference type="Pfam" id="PF01266"/>
    </source>
</evidence>
<dbReference type="Pfam" id="PF01266">
    <property type="entry name" value="DAO"/>
    <property type="match status" value="1"/>
</dbReference>
<dbReference type="GO" id="GO:0005737">
    <property type="term" value="C:cytoplasm"/>
    <property type="evidence" value="ECO:0007669"/>
    <property type="project" value="TreeGrafter"/>
</dbReference>
<dbReference type="RefSeq" id="XP_066802683.1">
    <property type="nucleotide sequence ID" value="XM_066947304.1"/>
</dbReference>
<dbReference type="SUPFAM" id="SSF51905">
    <property type="entry name" value="FAD/NAD(P)-binding domain"/>
    <property type="match status" value="1"/>
</dbReference>
<keyword evidence="3" id="KW-1185">Reference proteome</keyword>
<dbReference type="PANTHER" id="PTHR13847:SF188">
    <property type="entry name" value="EXPRESSED PROTEIN"/>
    <property type="match status" value="1"/>
</dbReference>
<organism evidence="2 3">
    <name type="scientific">Kwoniella newhampshirensis</name>
    <dbReference type="NCBI Taxonomy" id="1651941"/>
    <lineage>
        <taxon>Eukaryota</taxon>
        <taxon>Fungi</taxon>
        <taxon>Dikarya</taxon>
        <taxon>Basidiomycota</taxon>
        <taxon>Agaricomycotina</taxon>
        <taxon>Tremellomycetes</taxon>
        <taxon>Tremellales</taxon>
        <taxon>Cryptococcaceae</taxon>
        <taxon>Kwoniella</taxon>
    </lineage>
</organism>
<name>A0AAW0YLT3_9TREE</name>
<dbReference type="InterPro" id="IPR036188">
    <property type="entry name" value="FAD/NAD-bd_sf"/>
</dbReference>
<dbReference type="Gene3D" id="3.30.9.10">
    <property type="entry name" value="D-Amino Acid Oxidase, subunit A, domain 2"/>
    <property type="match status" value="1"/>
</dbReference>
<dbReference type="Proteomes" id="UP001388673">
    <property type="component" value="Unassembled WGS sequence"/>
</dbReference>
<dbReference type="AlphaFoldDB" id="A0AAW0YLT3"/>
<gene>
    <name evidence="2" type="ORF">IAR55_004204</name>
</gene>
<protein>
    <recommendedName>
        <fullName evidence="1">FAD dependent oxidoreductase domain-containing protein</fullName>
    </recommendedName>
</protein>